<dbReference type="EMBL" id="NIPW01000012">
    <property type="protein sequence ID" value="OWJ78192.1"/>
    <property type="molecule type" value="Genomic_DNA"/>
</dbReference>
<evidence type="ECO:0008006" key="3">
    <source>
        <dbReference type="Google" id="ProtNLM"/>
    </source>
</evidence>
<evidence type="ECO:0000313" key="2">
    <source>
        <dbReference type="Proteomes" id="UP000196878"/>
    </source>
</evidence>
<organism evidence="1 2">
    <name type="scientific">Haematobacter genomosp. 1</name>
    <dbReference type="NCBI Taxonomy" id="366618"/>
    <lineage>
        <taxon>Bacteria</taxon>
        <taxon>Pseudomonadati</taxon>
        <taxon>Pseudomonadota</taxon>
        <taxon>Alphaproteobacteria</taxon>
        <taxon>Rhodobacterales</taxon>
        <taxon>Paracoccaceae</taxon>
        <taxon>Haematobacter</taxon>
    </lineage>
</organism>
<keyword evidence="2" id="KW-1185">Reference proteome</keyword>
<dbReference type="OrthoDB" id="7356934at2"/>
<dbReference type="RefSeq" id="WP_088215306.1">
    <property type="nucleotide sequence ID" value="NZ_NIPW01000012.1"/>
</dbReference>
<dbReference type="AlphaFoldDB" id="A0A212ABS2"/>
<protein>
    <recommendedName>
        <fullName evidence="3">DUF3572 domain-containing protein</fullName>
    </recommendedName>
</protein>
<comment type="caution">
    <text evidence="1">The sequence shown here is derived from an EMBL/GenBank/DDBJ whole genome shotgun (WGS) entry which is preliminary data.</text>
</comment>
<sequence>MQNERESAETLAIAALGWLAADEDRWQRYLGATGASAESVARSAREPELLAAVMDFLLTEDQLVLGFAAEAGVRPEAILRARRRLPGGEALDWA</sequence>
<gene>
    <name evidence="1" type="ORF">CDV49_09555</name>
</gene>
<reference evidence="1 2" key="1">
    <citation type="submission" date="2016-12" db="EMBL/GenBank/DDBJ databases">
        <title>Comparison of Traditional DNA-DNA Hybridization with In Silico Genomic Analysis.</title>
        <authorList>
            <person name="Nicholson A.C."/>
            <person name="Humrighouse B.W."/>
            <person name="Graziano J."/>
            <person name="Lasker B."/>
            <person name="Whitney A.M."/>
            <person name="Mcquiston J.R."/>
        </authorList>
    </citation>
    <scope>NUCLEOTIDE SEQUENCE [LARGE SCALE GENOMIC DNA]</scope>
    <source>
        <strain evidence="1 2">H2240</strain>
    </source>
</reference>
<name>A0A212ABS2_9RHOB</name>
<dbReference type="Pfam" id="PF12096">
    <property type="entry name" value="DUF3572"/>
    <property type="match status" value="1"/>
</dbReference>
<dbReference type="InterPro" id="IPR021955">
    <property type="entry name" value="DUF3572"/>
</dbReference>
<proteinExistence type="predicted"/>
<accession>A0A212ABS2</accession>
<dbReference type="Proteomes" id="UP000196878">
    <property type="component" value="Unassembled WGS sequence"/>
</dbReference>
<evidence type="ECO:0000313" key="1">
    <source>
        <dbReference type="EMBL" id="OWJ78192.1"/>
    </source>
</evidence>